<dbReference type="SUPFAM" id="SSF53383">
    <property type="entry name" value="PLP-dependent transferases"/>
    <property type="match status" value="1"/>
</dbReference>
<dbReference type="InterPro" id="IPR004839">
    <property type="entry name" value="Aminotransferase_I/II_large"/>
</dbReference>
<evidence type="ECO:0000256" key="7">
    <source>
        <dbReference type="ARBA" id="ARBA00022898"/>
    </source>
</evidence>
<evidence type="ECO:0000256" key="3">
    <source>
        <dbReference type="ARBA" id="ARBA00004991"/>
    </source>
</evidence>
<dbReference type="InterPro" id="IPR015424">
    <property type="entry name" value="PyrdxlP-dep_Trfase"/>
</dbReference>
<keyword evidence="8" id="KW-0746">Sphingolipid metabolism</keyword>
<evidence type="ECO:0000259" key="11">
    <source>
        <dbReference type="Pfam" id="PF00155"/>
    </source>
</evidence>
<dbReference type="Pfam" id="PF00155">
    <property type="entry name" value="Aminotran_1_2"/>
    <property type="match status" value="1"/>
</dbReference>
<comment type="pathway">
    <text evidence="3">Sphingolipid metabolism.</text>
</comment>
<accession>A0ABP0MF24</accession>
<protein>
    <recommendedName>
        <fullName evidence="5">serine C-palmitoyltransferase</fullName>
        <ecNumber evidence="5">2.3.1.50</ecNumber>
    </recommendedName>
</protein>
<comment type="similarity">
    <text evidence="4">Belongs to the class-II pyridoxal-phosphate-dependent aminotransferase family.</text>
</comment>
<dbReference type="InterPro" id="IPR015421">
    <property type="entry name" value="PyrdxlP-dep_Trfase_major"/>
</dbReference>
<evidence type="ECO:0000256" key="8">
    <source>
        <dbReference type="ARBA" id="ARBA00022919"/>
    </source>
</evidence>
<evidence type="ECO:0000256" key="9">
    <source>
        <dbReference type="ARBA" id="ARBA00023098"/>
    </source>
</evidence>
<dbReference type="Gene3D" id="3.40.640.10">
    <property type="entry name" value="Type I PLP-dependent aspartate aminotransferase-like (Major domain)"/>
    <property type="match status" value="1"/>
</dbReference>
<evidence type="ECO:0000256" key="10">
    <source>
        <dbReference type="ARBA" id="ARBA00023315"/>
    </source>
</evidence>
<keyword evidence="10" id="KW-0012">Acyltransferase</keyword>
<evidence type="ECO:0000256" key="6">
    <source>
        <dbReference type="ARBA" id="ARBA00022679"/>
    </source>
</evidence>
<keyword evidence="9" id="KW-0443">Lipid metabolism</keyword>
<organism evidence="12 13">
    <name type="scientific">Durusdinium trenchii</name>
    <dbReference type="NCBI Taxonomy" id="1381693"/>
    <lineage>
        <taxon>Eukaryota</taxon>
        <taxon>Sar</taxon>
        <taxon>Alveolata</taxon>
        <taxon>Dinophyceae</taxon>
        <taxon>Suessiales</taxon>
        <taxon>Symbiodiniaceae</taxon>
        <taxon>Durusdinium</taxon>
    </lineage>
</organism>
<gene>
    <name evidence="12" type="ORF">SCF082_LOCUS27652</name>
</gene>
<comment type="caution">
    <text evidence="12">The sequence shown here is derived from an EMBL/GenBank/DDBJ whole genome shotgun (WGS) entry which is preliminary data.</text>
</comment>
<evidence type="ECO:0000256" key="1">
    <source>
        <dbReference type="ARBA" id="ARBA00001933"/>
    </source>
</evidence>
<keyword evidence="7" id="KW-0663">Pyridoxal phosphate</keyword>
<comment type="pathway">
    <text evidence="2">Lipid metabolism; sphingolipid metabolism.</text>
</comment>
<dbReference type="PANTHER" id="PTHR13693">
    <property type="entry name" value="CLASS II AMINOTRANSFERASE/8-AMINO-7-OXONONANOATE SYNTHASE"/>
    <property type="match status" value="1"/>
</dbReference>
<comment type="cofactor">
    <cofactor evidence="1">
        <name>pyridoxal 5'-phosphate</name>
        <dbReference type="ChEBI" id="CHEBI:597326"/>
    </cofactor>
</comment>
<evidence type="ECO:0000256" key="2">
    <source>
        <dbReference type="ARBA" id="ARBA00004760"/>
    </source>
</evidence>
<evidence type="ECO:0000256" key="4">
    <source>
        <dbReference type="ARBA" id="ARBA00008392"/>
    </source>
</evidence>
<proteinExistence type="inferred from homology"/>
<dbReference type="PANTHER" id="PTHR13693:SF2">
    <property type="entry name" value="SERINE PALMITOYLTRANSFERASE 1"/>
    <property type="match status" value="1"/>
</dbReference>
<reference evidence="12 13" key="1">
    <citation type="submission" date="2024-02" db="EMBL/GenBank/DDBJ databases">
        <authorList>
            <person name="Chen Y."/>
            <person name="Shah S."/>
            <person name="Dougan E. K."/>
            <person name="Thang M."/>
            <person name="Chan C."/>
        </authorList>
    </citation>
    <scope>NUCLEOTIDE SEQUENCE [LARGE SCALE GENOMIC DNA]</scope>
</reference>
<dbReference type="Proteomes" id="UP001642464">
    <property type="component" value="Unassembled WGS sequence"/>
</dbReference>
<dbReference type="EC" id="2.3.1.50" evidence="5"/>
<evidence type="ECO:0000313" key="12">
    <source>
        <dbReference type="EMBL" id="CAK9050055.1"/>
    </source>
</evidence>
<sequence length="547" mass="60283">MAAAKGADEFTVEIHIPQFVTNALDRVPFLTTYLKWWIELWRENPVHLLVETALIVLILYILLKRPSKKKSKLETLPPAMVQDLLNDFKPEPLCPELNPAAKQVLDDIVVLEEKAAKYTKVRGVDGKVLNCVTLDFLGLGQRKEITDAANAALDKYGCGSCGPRGFYGSIDVHVYLEQDLAKFFGTEEAIVYSDASSTASSAIPAFSNRADLLVVDDGCNESIMTGVNLSRSRVLFFKHNDMEDLARLLEKVADEDKRLKRSPQRRFIITEGLYRNFGDIAPVDEIVRLKHKYKWRLFLDESHALGVFGANGRGVHEHFGVEAKDIELLIASLSTTLSSVGGFCVGTREVVEHQRLSGAGYCFSASSPPFVSTAASAAIKVLDEEGRSKLMPTIKRNAQFFNAKVYELGAGLISPTSNPASALVHLRLAPEYRVCKDRADYTEASRCKEDKALREITRRMRDKGFLLTVANYIVPSDDAKVKVGSSEMPPLPPPSIRAVITALHTEDELTAVAQTLCDVTKQVVQELTLGPDAASAKSPSSSGVRKR</sequence>
<evidence type="ECO:0000256" key="5">
    <source>
        <dbReference type="ARBA" id="ARBA00013220"/>
    </source>
</evidence>
<dbReference type="EMBL" id="CAXAMM010021498">
    <property type="protein sequence ID" value="CAK9050055.1"/>
    <property type="molecule type" value="Genomic_DNA"/>
</dbReference>
<feature type="domain" description="Aminotransferase class I/classII large" evidence="11">
    <location>
        <begin position="136"/>
        <end position="514"/>
    </location>
</feature>
<keyword evidence="6" id="KW-0808">Transferase</keyword>
<keyword evidence="13" id="KW-1185">Reference proteome</keyword>
<dbReference type="InterPro" id="IPR050087">
    <property type="entry name" value="AON_synthase_class-II"/>
</dbReference>
<evidence type="ECO:0000313" key="13">
    <source>
        <dbReference type="Proteomes" id="UP001642464"/>
    </source>
</evidence>
<name>A0ABP0MF24_9DINO</name>